<name>A0A1B9G6G4_9TREE</name>
<feature type="region of interest" description="Disordered" evidence="1">
    <location>
        <begin position="301"/>
        <end position="326"/>
    </location>
</feature>
<evidence type="ECO:0000313" key="2">
    <source>
        <dbReference type="EMBL" id="OCF26634.1"/>
    </source>
</evidence>
<evidence type="ECO:0000313" key="3">
    <source>
        <dbReference type="EMBL" id="WVW78980.1"/>
    </source>
</evidence>
<keyword evidence="4" id="KW-1185">Reference proteome</keyword>
<dbReference type="GeneID" id="30208719"/>
<dbReference type="EMBL" id="CP144541">
    <property type="protein sequence ID" value="WVW78980.1"/>
    <property type="molecule type" value="Genomic_DNA"/>
</dbReference>
<dbReference type="EMBL" id="KI894020">
    <property type="protein sequence ID" value="OCF26634.1"/>
    <property type="molecule type" value="Genomic_DNA"/>
</dbReference>
<reference evidence="2" key="3">
    <citation type="submission" date="2014-01" db="EMBL/GenBank/DDBJ databases">
        <title>Evolution of pathogenesis and genome organization in the Tremellales.</title>
        <authorList>
            <person name="Cuomo C."/>
            <person name="Litvintseva A."/>
            <person name="Heitman J."/>
            <person name="Chen Y."/>
            <person name="Sun S."/>
            <person name="Springer D."/>
            <person name="Dromer F."/>
            <person name="Young S."/>
            <person name="Zeng Q."/>
            <person name="Chapman S."/>
            <person name="Gujja S."/>
            <person name="Saif S."/>
            <person name="Birren B."/>
        </authorList>
    </citation>
    <scope>NUCLEOTIDE SEQUENCE</scope>
    <source>
        <strain evidence="2">CBS 10118</strain>
    </source>
</reference>
<dbReference type="AlphaFoldDB" id="A0A1B9G6G4"/>
<evidence type="ECO:0000313" key="4">
    <source>
        <dbReference type="Proteomes" id="UP000092730"/>
    </source>
</evidence>
<protein>
    <submittedName>
        <fullName evidence="2">Uncharacterized protein</fullName>
    </submittedName>
</protein>
<reference evidence="2" key="1">
    <citation type="submission" date="2013-07" db="EMBL/GenBank/DDBJ databases">
        <title>The Genome Sequence of Cryptococcus bestiolae CBS10118.</title>
        <authorList>
            <consortium name="The Broad Institute Genome Sequencing Platform"/>
            <person name="Cuomo C."/>
            <person name="Litvintseva A."/>
            <person name="Chen Y."/>
            <person name="Heitman J."/>
            <person name="Sun S."/>
            <person name="Springer D."/>
            <person name="Dromer F."/>
            <person name="Young S.K."/>
            <person name="Zeng Q."/>
            <person name="Gargeya S."/>
            <person name="Fitzgerald M."/>
            <person name="Abouelleil A."/>
            <person name="Alvarado L."/>
            <person name="Berlin A.M."/>
            <person name="Chapman S.B."/>
            <person name="Dewar J."/>
            <person name="Goldberg J."/>
            <person name="Griggs A."/>
            <person name="Gujja S."/>
            <person name="Hansen M."/>
            <person name="Howarth C."/>
            <person name="Imamovic A."/>
            <person name="Larimer J."/>
            <person name="McCowan C."/>
            <person name="Murphy C."/>
            <person name="Pearson M."/>
            <person name="Priest M."/>
            <person name="Roberts A."/>
            <person name="Saif S."/>
            <person name="Shea T."/>
            <person name="Sykes S."/>
            <person name="Wortman J."/>
            <person name="Nusbaum C."/>
            <person name="Birren B."/>
        </authorList>
    </citation>
    <scope>NUCLEOTIDE SEQUENCE [LARGE SCALE GENOMIC DNA]</scope>
    <source>
        <strain evidence="2">CBS 10118</strain>
    </source>
</reference>
<dbReference type="KEGG" id="kbi:30208719"/>
<feature type="compositionally biased region" description="Polar residues" evidence="1">
    <location>
        <begin position="17"/>
        <end position="27"/>
    </location>
</feature>
<reference evidence="3" key="2">
    <citation type="submission" date="2013-07" db="EMBL/GenBank/DDBJ databases">
        <authorList>
            <consortium name="The Broad Institute Genome Sequencing Platform"/>
            <person name="Cuomo C."/>
            <person name="Litvintseva A."/>
            <person name="Chen Y."/>
            <person name="Heitman J."/>
            <person name="Sun S."/>
            <person name="Springer D."/>
            <person name="Dromer F."/>
            <person name="Young S.K."/>
            <person name="Zeng Q."/>
            <person name="Gargeya S."/>
            <person name="Fitzgerald M."/>
            <person name="Abouelleil A."/>
            <person name="Alvarado L."/>
            <person name="Berlin A.M."/>
            <person name="Chapman S.B."/>
            <person name="Dewar J."/>
            <person name="Goldberg J."/>
            <person name="Griggs A."/>
            <person name="Gujja S."/>
            <person name="Hansen M."/>
            <person name="Howarth C."/>
            <person name="Imamovic A."/>
            <person name="Larimer J."/>
            <person name="McCowan C."/>
            <person name="Murphy C."/>
            <person name="Pearson M."/>
            <person name="Priest M."/>
            <person name="Roberts A."/>
            <person name="Saif S."/>
            <person name="Shea T."/>
            <person name="Sykes S."/>
            <person name="Wortman J."/>
            <person name="Nusbaum C."/>
            <person name="Birren B."/>
        </authorList>
    </citation>
    <scope>NUCLEOTIDE SEQUENCE</scope>
    <source>
        <strain evidence="3">CBS 10118</strain>
    </source>
</reference>
<reference evidence="3" key="4">
    <citation type="submission" date="2024-02" db="EMBL/GenBank/DDBJ databases">
        <title>Comparative genomics of Cryptococcus and Kwoniella reveals pathogenesis evolution and contrasting modes of karyotype evolution via chromosome fusion or intercentromeric recombination.</title>
        <authorList>
            <person name="Coelho M.A."/>
            <person name="David-Palma M."/>
            <person name="Shea T."/>
            <person name="Bowers K."/>
            <person name="McGinley-Smith S."/>
            <person name="Mohammad A.W."/>
            <person name="Gnirke A."/>
            <person name="Yurkov A.M."/>
            <person name="Nowrousian M."/>
            <person name="Sun S."/>
            <person name="Cuomo C.A."/>
            <person name="Heitman J."/>
        </authorList>
    </citation>
    <scope>NUCLEOTIDE SEQUENCE</scope>
    <source>
        <strain evidence="3">CBS 10118</strain>
    </source>
</reference>
<sequence>MAPYNSPSVEDARDSDTGSSPGALTPTSSGHSRSSSFNGTEKPKDISIDPEPCAPSPSSHHAPAVHVEATSAVPVVLSESSGPSHVVYVDPFLEKGVLLQRSEERGKGWWELKRPEDNYGVETFDYALQHNIPRSDDLTRLPAALSFVDDVCNSLKGCMRPPVTCDTREGVAKMLSDVTRTHHTDWREQYTRRFKEKMEEWEDKPNAQLCDLMKVRPTKKSGEVGIDKPLNLGNYDAEMKRRWDGTRLIKHESEEGKDYFLIEGEPNEDSLTNCPPHTTQVHEDALVGVLRFVSVLASDPQNDPALSSSTGSGAGPHPSGSPIDFAYGGGDSAFPSRFAPHPGNPPVSIYQSRDDFIRGSTDFSLLVPAEDSVDSSAIQDWLNVFHRYCDNTLNHP</sequence>
<dbReference type="VEuPathDB" id="FungiDB:I302_04320"/>
<dbReference type="RefSeq" id="XP_019047704.1">
    <property type="nucleotide sequence ID" value="XM_019190956.1"/>
</dbReference>
<accession>A0A1B9G6G4</accession>
<feature type="region of interest" description="Disordered" evidence="1">
    <location>
        <begin position="1"/>
        <end position="62"/>
    </location>
</feature>
<proteinExistence type="predicted"/>
<dbReference type="Proteomes" id="UP000092730">
    <property type="component" value="Chromosome 1"/>
</dbReference>
<gene>
    <name evidence="2" type="ORF">I302_04320</name>
    <name evidence="3" type="ORF">I302_100943</name>
</gene>
<evidence type="ECO:0000256" key="1">
    <source>
        <dbReference type="SAM" id="MobiDB-lite"/>
    </source>
</evidence>
<feature type="compositionally biased region" description="Low complexity" evidence="1">
    <location>
        <begin position="307"/>
        <end position="322"/>
    </location>
</feature>
<organism evidence="2">
    <name type="scientific">Kwoniella bestiolae CBS 10118</name>
    <dbReference type="NCBI Taxonomy" id="1296100"/>
    <lineage>
        <taxon>Eukaryota</taxon>
        <taxon>Fungi</taxon>
        <taxon>Dikarya</taxon>
        <taxon>Basidiomycota</taxon>
        <taxon>Agaricomycotina</taxon>
        <taxon>Tremellomycetes</taxon>
        <taxon>Tremellales</taxon>
        <taxon>Cryptococcaceae</taxon>
        <taxon>Kwoniella</taxon>
    </lineage>
</organism>